<dbReference type="SUPFAM" id="SSF53850">
    <property type="entry name" value="Periplasmic binding protein-like II"/>
    <property type="match status" value="1"/>
</dbReference>
<dbReference type="OrthoDB" id="5292144at2"/>
<organism evidence="4 5">
    <name type="scientific">Pseudidiomarina indica</name>
    <dbReference type="NCBI Taxonomy" id="1159017"/>
    <lineage>
        <taxon>Bacteria</taxon>
        <taxon>Pseudomonadati</taxon>
        <taxon>Pseudomonadota</taxon>
        <taxon>Gammaproteobacteria</taxon>
        <taxon>Alteromonadales</taxon>
        <taxon>Idiomarinaceae</taxon>
        <taxon>Pseudidiomarina</taxon>
    </lineage>
</organism>
<proteinExistence type="inferred from homology"/>
<reference evidence="5" key="1">
    <citation type="submission" date="2016-10" db="EMBL/GenBank/DDBJ databases">
        <authorList>
            <person name="Varghese N."/>
            <person name="Submissions S."/>
        </authorList>
    </citation>
    <scope>NUCLEOTIDE SEQUENCE [LARGE SCALE GENOMIC DNA]</scope>
    <source>
        <strain evidence="5">CGMCC 1.10824</strain>
    </source>
</reference>
<dbReference type="Gene3D" id="3.40.190.10">
    <property type="entry name" value="Periplasmic binding protein-like II"/>
    <property type="match status" value="1"/>
</dbReference>
<name>A0A1G6CKI7_9GAMM</name>
<dbReference type="PROSITE" id="PS51257">
    <property type="entry name" value="PROKAR_LIPOPROTEIN"/>
    <property type="match status" value="1"/>
</dbReference>
<dbReference type="EMBL" id="FMXN01000006">
    <property type="protein sequence ID" value="SDB33370.1"/>
    <property type="molecule type" value="Genomic_DNA"/>
</dbReference>
<keyword evidence="3" id="KW-0732">Signal</keyword>
<dbReference type="PANTHER" id="PTHR30024:SF47">
    <property type="entry name" value="TAURINE-BINDING PERIPLASMIC PROTEIN"/>
    <property type="match status" value="1"/>
</dbReference>
<evidence type="ECO:0000313" key="5">
    <source>
        <dbReference type="Proteomes" id="UP000199626"/>
    </source>
</evidence>
<evidence type="ECO:0000313" key="4">
    <source>
        <dbReference type="EMBL" id="SDB33370.1"/>
    </source>
</evidence>
<sequence>MKKLLGLIAFILTMSGCQPPPEPLSIVGNAGIGFHPVYAQHLVHPEQHPENINVTMLVSDISVVRMLTNNAADVGMLSLDNALALQSRGGDQYCVARVIFSSHGADAVIAGRSFASKLLAGKPIRVGMEDSTLSRYIMARWLQQTGIDDSLIQRRMLVPNGHASALMNNDVDVIITYAPFTRHLIDDGGLVIFSSQDIPDEIIDVMIVRTQTWDEHRERLLEFATVSWDAALANIAEAESEVMETIAKLSELPQPELLSLMSQIKYFSAAASTEFLQQDFEQTSTLIGDQLINAGVIAQLQRLPVCAGILE</sequence>
<evidence type="ECO:0000256" key="3">
    <source>
        <dbReference type="ARBA" id="ARBA00022729"/>
    </source>
</evidence>
<gene>
    <name evidence="4" type="ORF">SAMN02927930_01278</name>
</gene>
<dbReference type="Pfam" id="PF13379">
    <property type="entry name" value="NMT1_2"/>
    <property type="match status" value="1"/>
</dbReference>
<dbReference type="PANTHER" id="PTHR30024">
    <property type="entry name" value="ALIPHATIC SULFONATES-BINDING PROTEIN-RELATED"/>
    <property type="match status" value="1"/>
</dbReference>
<keyword evidence="5" id="KW-1185">Reference proteome</keyword>
<dbReference type="GO" id="GO:0042597">
    <property type="term" value="C:periplasmic space"/>
    <property type="evidence" value="ECO:0007669"/>
    <property type="project" value="UniProtKB-SubCell"/>
</dbReference>
<accession>A0A1G6CKI7</accession>
<dbReference type="Proteomes" id="UP000199626">
    <property type="component" value="Unassembled WGS sequence"/>
</dbReference>
<dbReference type="STRING" id="1159017.SAMN02927930_01278"/>
<evidence type="ECO:0000256" key="2">
    <source>
        <dbReference type="ARBA" id="ARBA00010742"/>
    </source>
</evidence>
<comment type="subcellular location">
    <subcellularLocation>
        <location evidence="1">Periplasm</location>
    </subcellularLocation>
</comment>
<dbReference type="AlphaFoldDB" id="A0A1G6CKI7"/>
<evidence type="ECO:0000256" key="1">
    <source>
        <dbReference type="ARBA" id="ARBA00004418"/>
    </source>
</evidence>
<protein>
    <submittedName>
        <fullName evidence="4">NitT/TauT family transport system substrate-binding protein</fullName>
    </submittedName>
</protein>
<comment type="similarity">
    <text evidence="2">Belongs to the bacterial solute-binding protein SsuA/TauA family.</text>
</comment>